<dbReference type="Proteomes" id="UP000179243">
    <property type="component" value="Unassembled WGS sequence"/>
</dbReference>
<dbReference type="InterPro" id="IPR011059">
    <property type="entry name" value="Metal-dep_hydrolase_composite"/>
</dbReference>
<proteinExistence type="inferred from homology"/>
<evidence type="ECO:0000256" key="1">
    <source>
        <dbReference type="ARBA" id="ARBA00010716"/>
    </source>
</evidence>
<dbReference type="Gene3D" id="3.20.20.140">
    <property type="entry name" value="Metal-dependent hydrolases"/>
    <property type="match status" value="1"/>
</dbReference>
<accession>A0A1F7FL01</accession>
<comment type="caution">
    <text evidence="4">The sequence shown here is derived from an EMBL/GenBank/DDBJ whole genome shotgun (WGS) entry which is preliminary data.</text>
</comment>
<sequence>MIRAGVRHITHIWSAQSTTVREGPWRKPGLLEVSLTYDTLTVEMIADNRHLPPTLMKLAYTCIGPDRLCAISDASTGAGLPEGSHFKIGDIDAEVNDGVAMLPDHSAFAGSTTLLNKMIPILVNAVSIPLHCAVRMASLTPARVLGIEKKKGSIESGKDADLVLFDDDFTAHRVMIAGTWR</sequence>
<protein>
    <recommendedName>
        <fullName evidence="3">Amidohydrolase-related domain-containing protein</fullName>
    </recommendedName>
</protein>
<feature type="domain" description="Amidohydrolase-related" evidence="3">
    <location>
        <begin position="43"/>
        <end position="180"/>
    </location>
</feature>
<keyword evidence="2" id="KW-0378">Hydrolase</keyword>
<dbReference type="Pfam" id="PF01979">
    <property type="entry name" value="Amidohydro_1"/>
    <property type="match status" value="1"/>
</dbReference>
<dbReference type="PANTHER" id="PTHR11113:SF14">
    <property type="entry name" value="N-ACETYLGLUCOSAMINE-6-PHOSPHATE DEACETYLASE"/>
    <property type="match status" value="1"/>
</dbReference>
<dbReference type="PANTHER" id="PTHR11113">
    <property type="entry name" value="N-ACETYLGLUCOSAMINE-6-PHOSPHATE DEACETYLASE"/>
    <property type="match status" value="1"/>
</dbReference>
<name>A0A1F7FL01_UNCRA</name>
<comment type="similarity">
    <text evidence="1">Belongs to the metallo-dependent hydrolases superfamily. NagA family.</text>
</comment>
<dbReference type="AlphaFoldDB" id="A0A1F7FL01"/>
<dbReference type="InterPro" id="IPR006680">
    <property type="entry name" value="Amidohydro-rel"/>
</dbReference>
<dbReference type="GO" id="GO:0008448">
    <property type="term" value="F:N-acetylglucosamine-6-phosphate deacetylase activity"/>
    <property type="evidence" value="ECO:0007669"/>
    <property type="project" value="TreeGrafter"/>
</dbReference>
<evidence type="ECO:0000313" key="4">
    <source>
        <dbReference type="EMBL" id="OGK07147.1"/>
    </source>
</evidence>
<dbReference type="SUPFAM" id="SSF51556">
    <property type="entry name" value="Metallo-dependent hydrolases"/>
    <property type="match status" value="1"/>
</dbReference>
<dbReference type="GO" id="GO:0006046">
    <property type="term" value="P:N-acetylglucosamine catabolic process"/>
    <property type="evidence" value="ECO:0007669"/>
    <property type="project" value="TreeGrafter"/>
</dbReference>
<evidence type="ECO:0000313" key="5">
    <source>
        <dbReference type="Proteomes" id="UP000179243"/>
    </source>
</evidence>
<organism evidence="4 5">
    <name type="scientific">Candidatus Raymondbacteria bacterium RIFOXYD12_FULL_49_13</name>
    <dbReference type="NCBI Taxonomy" id="1817890"/>
    <lineage>
        <taxon>Bacteria</taxon>
        <taxon>Raymondiibacteriota</taxon>
    </lineage>
</organism>
<evidence type="ECO:0000256" key="2">
    <source>
        <dbReference type="ARBA" id="ARBA00022801"/>
    </source>
</evidence>
<dbReference type="SUPFAM" id="SSF51338">
    <property type="entry name" value="Composite domain of metallo-dependent hydrolases"/>
    <property type="match status" value="1"/>
</dbReference>
<evidence type="ECO:0000259" key="3">
    <source>
        <dbReference type="Pfam" id="PF01979"/>
    </source>
</evidence>
<dbReference type="InterPro" id="IPR032466">
    <property type="entry name" value="Metal_Hydrolase"/>
</dbReference>
<dbReference type="Gene3D" id="2.30.40.10">
    <property type="entry name" value="Urease, subunit C, domain 1"/>
    <property type="match status" value="1"/>
</dbReference>
<dbReference type="EMBL" id="MFYX01000013">
    <property type="protein sequence ID" value="OGK07147.1"/>
    <property type="molecule type" value="Genomic_DNA"/>
</dbReference>
<reference evidence="4 5" key="1">
    <citation type="journal article" date="2016" name="Nat. Commun.">
        <title>Thousands of microbial genomes shed light on interconnected biogeochemical processes in an aquifer system.</title>
        <authorList>
            <person name="Anantharaman K."/>
            <person name="Brown C.T."/>
            <person name="Hug L.A."/>
            <person name="Sharon I."/>
            <person name="Castelle C.J."/>
            <person name="Probst A.J."/>
            <person name="Thomas B.C."/>
            <person name="Singh A."/>
            <person name="Wilkins M.J."/>
            <person name="Karaoz U."/>
            <person name="Brodie E.L."/>
            <person name="Williams K.H."/>
            <person name="Hubbard S.S."/>
            <person name="Banfield J.F."/>
        </authorList>
    </citation>
    <scope>NUCLEOTIDE SEQUENCE [LARGE SCALE GENOMIC DNA]</scope>
</reference>
<gene>
    <name evidence="4" type="ORF">A2519_09355</name>
</gene>